<accession>A0A811KUK6</accession>
<feature type="region of interest" description="Disordered" evidence="2">
    <location>
        <begin position="157"/>
        <end position="197"/>
    </location>
</feature>
<gene>
    <name evidence="3" type="ORF">BOKJ2_LOCUS7762</name>
</gene>
<protein>
    <submittedName>
        <fullName evidence="3">Uncharacterized protein</fullName>
    </submittedName>
</protein>
<dbReference type="EMBL" id="CAJFCW020000004">
    <property type="protein sequence ID" value="CAG9110943.1"/>
    <property type="molecule type" value="Genomic_DNA"/>
</dbReference>
<name>A0A811KUK6_9BILA</name>
<dbReference type="EMBL" id="CAJFDH010000004">
    <property type="protein sequence ID" value="CAD5218552.1"/>
    <property type="molecule type" value="Genomic_DNA"/>
</dbReference>
<evidence type="ECO:0000256" key="1">
    <source>
        <dbReference type="SAM" id="Coils"/>
    </source>
</evidence>
<reference evidence="3" key="1">
    <citation type="submission" date="2020-09" db="EMBL/GenBank/DDBJ databases">
        <authorList>
            <person name="Kikuchi T."/>
        </authorList>
    </citation>
    <scope>NUCLEOTIDE SEQUENCE</scope>
    <source>
        <strain evidence="3">SH1</strain>
    </source>
</reference>
<evidence type="ECO:0000256" key="2">
    <source>
        <dbReference type="SAM" id="MobiDB-lite"/>
    </source>
</evidence>
<dbReference type="Proteomes" id="UP000783686">
    <property type="component" value="Unassembled WGS sequence"/>
</dbReference>
<sequence length="232" mass="26211">MCDEYNFLTESKNSILSELRNQVYDLHSKLNILSQEKTELTQALAGIRAELEEEKQKDNNELELVKKLLNEKRTQLIESEKKKAILAKEVKTLKENATADKEKMDDLQQKLSKQHITAQKLRQEKTKIQNEMEKVKEDLAQAESAASRLPLAELPSARRPTKASAAKAQTKKPAVSKGAWKNDDCNPNLKNVHKNENLDVPNEMPCASTGGTSAGTMLNTFVTHTLFFIFPY</sequence>
<organism evidence="3 4">
    <name type="scientific">Bursaphelenchus okinawaensis</name>
    <dbReference type="NCBI Taxonomy" id="465554"/>
    <lineage>
        <taxon>Eukaryota</taxon>
        <taxon>Metazoa</taxon>
        <taxon>Ecdysozoa</taxon>
        <taxon>Nematoda</taxon>
        <taxon>Chromadorea</taxon>
        <taxon>Rhabditida</taxon>
        <taxon>Tylenchina</taxon>
        <taxon>Tylenchomorpha</taxon>
        <taxon>Aphelenchoidea</taxon>
        <taxon>Aphelenchoididae</taxon>
        <taxon>Bursaphelenchus</taxon>
    </lineage>
</organism>
<keyword evidence="1" id="KW-0175">Coiled coil</keyword>
<evidence type="ECO:0000313" key="4">
    <source>
        <dbReference type="Proteomes" id="UP000614601"/>
    </source>
</evidence>
<proteinExistence type="predicted"/>
<feature type="compositionally biased region" description="Low complexity" evidence="2">
    <location>
        <begin position="162"/>
        <end position="173"/>
    </location>
</feature>
<keyword evidence="4" id="KW-1185">Reference proteome</keyword>
<comment type="caution">
    <text evidence="3">The sequence shown here is derived from an EMBL/GenBank/DDBJ whole genome shotgun (WGS) entry which is preliminary data.</text>
</comment>
<dbReference type="AlphaFoldDB" id="A0A811KUK6"/>
<dbReference type="Proteomes" id="UP000614601">
    <property type="component" value="Unassembled WGS sequence"/>
</dbReference>
<evidence type="ECO:0000313" key="3">
    <source>
        <dbReference type="EMBL" id="CAD5218552.1"/>
    </source>
</evidence>
<feature type="coiled-coil region" evidence="1">
    <location>
        <begin position="16"/>
        <end position="145"/>
    </location>
</feature>